<protein>
    <recommendedName>
        <fullName evidence="5">15-hydroxyprostaglandin dehydrogenase [NAD(+)]</fullName>
        <ecNumber evidence="3">1.1.1.141</ecNumber>
        <ecNumber evidence="4">1.1.1.232</ecNumber>
    </recommendedName>
    <alternativeName>
        <fullName evidence="7">Eicosanoid/docosanoid dehydrogenase [NAD(+)]</fullName>
    </alternativeName>
    <alternativeName>
        <fullName evidence="6">Prostaglandin dehydrogenase 1</fullName>
    </alternativeName>
</protein>
<keyword evidence="24" id="KW-1185">Reference proteome</keyword>
<evidence type="ECO:0000256" key="10">
    <source>
        <dbReference type="ARBA" id="ARBA00047672"/>
    </source>
</evidence>
<dbReference type="Proteomes" id="UP000002358">
    <property type="component" value="Chromosome 1"/>
</dbReference>
<evidence type="ECO:0000256" key="2">
    <source>
        <dbReference type="ARBA" id="ARBA00023002"/>
    </source>
</evidence>
<comment type="catalytic activity">
    <reaction evidence="12">
        <text>15-oxo-(5S,6R)-dihydroxy-(7E,9E,11Z)-eicosatrienoate + NADH + H(+) = (5S,6R,15S)-trihydroxy-(7E,9E,11Z)-eicosatrienoate + NAD(+)</text>
        <dbReference type="Rhea" id="RHEA:41596"/>
        <dbReference type="ChEBI" id="CHEBI:15378"/>
        <dbReference type="ChEBI" id="CHEBI:57540"/>
        <dbReference type="ChEBI" id="CHEBI:57945"/>
        <dbReference type="ChEBI" id="CHEBI:78325"/>
        <dbReference type="ChEBI" id="CHEBI:78329"/>
    </reaction>
    <physiologicalReaction direction="left-to-right" evidence="12">
        <dbReference type="Rhea" id="RHEA:41597"/>
    </physiologicalReaction>
</comment>
<reference evidence="23" key="1">
    <citation type="submission" date="2021-01" db="UniProtKB">
        <authorList>
            <consortium name="EnsemblMetazoa"/>
        </authorList>
    </citation>
    <scope>IDENTIFICATION</scope>
</reference>
<dbReference type="InterPro" id="IPR002347">
    <property type="entry name" value="SDR_fam"/>
</dbReference>
<evidence type="ECO:0000256" key="14">
    <source>
        <dbReference type="ARBA" id="ARBA00048170"/>
    </source>
</evidence>
<evidence type="ECO:0000256" key="12">
    <source>
        <dbReference type="ARBA" id="ARBA00048140"/>
    </source>
</evidence>
<dbReference type="GO" id="GO:0005737">
    <property type="term" value="C:cytoplasm"/>
    <property type="evidence" value="ECO:0007669"/>
    <property type="project" value="TreeGrafter"/>
</dbReference>
<accession>A0A7M7QYK5</accession>
<dbReference type="SMR" id="A0A7M7QYK5"/>
<dbReference type="InParanoid" id="A0A7M7QYK5"/>
<comment type="catalytic activity">
    <reaction evidence="16">
        <text>lipoxin A4 + NAD(+) = 15-oxo-(5S,6R)-dihydroxy-(7E,9E,11Z,13E)-eicosatetraenoate + NADH + H(+)</text>
        <dbReference type="Rhea" id="RHEA:41572"/>
        <dbReference type="ChEBI" id="CHEBI:15378"/>
        <dbReference type="ChEBI" id="CHEBI:57540"/>
        <dbReference type="ChEBI" id="CHEBI:57945"/>
        <dbReference type="ChEBI" id="CHEBI:67026"/>
        <dbReference type="ChEBI" id="CHEBI:78311"/>
    </reaction>
    <physiologicalReaction direction="left-to-right" evidence="16">
        <dbReference type="Rhea" id="RHEA:41573"/>
    </physiologicalReaction>
</comment>
<keyword evidence="22" id="KW-1133">Transmembrane helix</keyword>
<dbReference type="SUPFAM" id="SSF51735">
    <property type="entry name" value="NAD(P)-binding Rossmann-fold domains"/>
    <property type="match status" value="1"/>
</dbReference>
<comment type="catalytic activity">
    <reaction evidence="10">
        <text>resolvin D1 + NAD(+) = 8-oxoresolvin D1 + NADH + H(+)</text>
        <dbReference type="Rhea" id="RHEA:50124"/>
        <dbReference type="ChEBI" id="CHEBI:15378"/>
        <dbReference type="ChEBI" id="CHEBI:57540"/>
        <dbReference type="ChEBI" id="CHEBI:57945"/>
        <dbReference type="ChEBI" id="CHEBI:132079"/>
        <dbReference type="ChEBI" id="CHEBI:132080"/>
    </reaction>
    <physiologicalReaction direction="left-to-right" evidence="10">
        <dbReference type="Rhea" id="RHEA:50125"/>
    </physiologicalReaction>
</comment>
<evidence type="ECO:0000256" key="8">
    <source>
        <dbReference type="ARBA" id="ARBA00045705"/>
    </source>
</evidence>
<evidence type="ECO:0000256" key="7">
    <source>
        <dbReference type="ARBA" id="ARBA00042026"/>
    </source>
</evidence>
<comment type="catalytic activity">
    <reaction evidence="13">
        <text>(11R)-hydroxy-(5Z,8Z,12E,14Z)-eicosatetraenoate + NAD(+) = 11-oxo-(5Z,8Z,12E,14Z)-eicosatetraenoate + NADH + H(+)</text>
        <dbReference type="Rhea" id="RHEA:48640"/>
        <dbReference type="ChEBI" id="CHEBI:15378"/>
        <dbReference type="ChEBI" id="CHEBI:57540"/>
        <dbReference type="ChEBI" id="CHEBI:57945"/>
        <dbReference type="ChEBI" id="CHEBI:78836"/>
        <dbReference type="ChEBI" id="CHEBI:90697"/>
    </reaction>
    <physiologicalReaction direction="left-to-right" evidence="13">
        <dbReference type="Rhea" id="RHEA:48641"/>
    </physiologicalReaction>
</comment>
<dbReference type="AlphaFoldDB" id="A0A7M7QYK5"/>
<evidence type="ECO:0000256" key="17">
    <source>
        <dbReference type="ARBA" id="ARBA00048611"/>
    </source>
</evidence>
<evidence type="ECO:0000256" key="3">
    <source>
        <dbReference type="ARBA" id="ARBA00038968"/>
    </source>
</evidence>
<evidence type="ECO:0000256" key="21">
    <source>
        <dbReference type="ARBA" id="ARBA00049188"/>
    </source>
</evidence>
<organism evidence="23 24">
    <name type="scientific">Nasonia vitripennis</name>
    <name type="common">Parasitic wasp</name>
    <dbReference type="NCBI Taxonomy" id="7425"/>
    <lineage>
        <taxon>Eukaryota</taxon>
        <taxon>Metazoa</taxon>
        <taxon>Ecdysozoa</taxon>
        <taxon>Arthropoda</taxon>
        <taxon>Hexapoda</taxon>
        <taxon>Insecta</taxon>
        <taxon>Pterygota</taxon>
        <taxon>Neoptera</taxon>
        <taxon>Endopterygota</taxon>
        <taxon>Hymenoptera</taxon>
        <taxon>Apocrita</taxon>
        <taxon>Proctotrupomorpha</taxon>
        <taxon>Chalcidoidea</taxon>
        <taxon>Pteromalidae</taxon>
        <taxon>Pteromalinae</taxon>
        <taxon>Nasonia</taxon>
    </lineage>
</organism>
<dbReference type="OrthoDB" id="417891at2759"/>
<sequence>MGNHKGGKGGVVANIASIVGLMITPAAPIYAATKHDIISFVKSMEGHNETLGVRVVCICPHLTDTSMVANLEEKNLLLDFCKDLIHESYKTMKQKPETVASAII</sequence>
<evidence type="ECO:0000256" key="4">
    <source>
        <dbReference type="ARBA" id="ARBA00039060"/>
    </source>
</evidence>
<name>A0A7M7QYK5_NASVI</name>
<evidence type="ECO:0000256" key="11">
    <source>
        <dbReference type="ARBA" id="ARBA00048008"/>
    </source>
</evidence>
<dbReference type="PANTHER" id="PTHR44229">
    <property type="entry name" value="15-HYDROXYPROSTAGLANDIN DEHYDROGENASE [NAD(+)]"/>
    <property type="match status" value="1"/>
</dbReference>
<dbReference type="PRINTS" id="PR01167">
    <property type="entry name" value="INSADHFAMILY"/>
</dbReference>
<evidence type="ECO:0000256" key="9">
    <source>
        <dbReference type="ARBA" id="ARBA00047325"/>
    </source>
</evidence>
<dbReference type="Pfam" id="PF00106">
    <property type="entry name" value="adh_short"/>
    <property type="match status" value="1"/>
</dbReference>
<comment type="catalytic activity">
    <reaction evidence="15">
        <text>resolvin D2 + NAD(+) = 7-oxoresolvin D2 + NADH + H(+)</text>
        <dbReference type="Rhea" id="RHEA:53584"/>
        <dbReference type="ChEBI" id="CHEBI:15378"/>
        <dbReference type="ChEBI" id="CHEBI:57540"/>
        <dbReference type="ChEBI" id="CHEBI:57945"/>
        <dbReference type="ChEBI" id="CHEBI:133367"/>
        <dbReference type="ChEBI" id="CHEBI:137497"/>
    </reaction>
    <physiologicalReaction direction="left-to-right" evidence="15">
        <dbReference type="Rhea" id="RHEA:53585"/>
    </physiologicalReaction>
</comment>
<comment type="catalytic activity">
    <reaction evidence="18">
        <text>prostaglandin E2 + NAD(+) = 15-oxoprostaglandin E2 + NADH + H(+)</text>
        <dbReference type="Rhea" id="RHEA:11876"/>
        <dbReference type="ChEBI" id="CHEBI:15378"/>
        <dbReference type="ChEBI" id="CHEBI:57400"/>
        <dbReference type="ChEBI" id="CHEBI:57540"/>
        <dbReference type="ChEBI" id="CHEBI:57945"/>
        <dbReference type="ChEBI" id="CHEBI:606564"/>
        <dbReference type="EC" id="1.1.1.141"/>
    </reaction>
    <physiologicalReaction direction="left-to-right" evidence="18">
        <dbReference type="Rhea" id="RHEA:11877"/>
    </physiologicalReaction>
</comment>
<evidence type="ECO:0000256" key="18">
    <source>
        <dbReference type="ARBA" id="ARBA00048739"/>
    </source>
</evidence>
<evidence type="ECO:0000256" key="19">
    <source>
        <dbReference type="ARBA" id="ARBA00048921"/>
    </source>
</evidence>
<evidence type="ECO:0000313" key="23">
    <source>
        <dbReference type="EnsemblMetazoa" id="XP_032454719"/>
    </source>
</evidence>
<dbReference type="GeneID" id="116738555"/>
<dbReference type="RefSeq" id="XP_032454719.1">
    <property type="nucleotide sequence ID" value="XM_032598828.1"/>
</dbReference>
<keyword evidence="22" id="KW-0472">Membrane</keyword>
<dbReference type="PANTHER" id="PTHR44229:SF4">
    <property type="entry name" value="15-HYDROXYPROSTAGLANDIN DEHYDROGENASE [NAD(+)]"/>
    <property type="match status" value="1"/>
</dbReference>
<dbReference type="Gene3D" id="3.40.50.720">
    <property type="entry name" value="NAD(P)-binding Rossmann-like Domain"/>
    <property type="match status" value="1"/>
</dbReference>
<dbReference type="GO" id="GO:0047034">
    <property type="term" value="F:15-hydroxyicosatetraenoate dehydrogenase activity"/>
    <property type="evidence" value="ECO:0007669"/>
    <property type="project" value="UniProtKB-EC"/>
</dbReference>
<evidence type="ECO:0000256" key="16">
    <source>
        <dbReference type="ARBA" id="ARBA00048535"/>
    </source>
</evidence>
<evidence type="ECO:0000256" key="6">
    <source>
        <dbReference type="ARBA" id="ARBA00041812"/>
    </source>
</evidence>
<evidence type="ECO:0000256" key="5">
    <source>
        <dbReference type="ARBA" id="ARBA00040276"/>
    </source>
</evidence>
<evidence type="ECO:0000256" key="22">
    <source>
        <dbReference type="SAM" id="Phobius"/>
    </source>
</evidence>
<comment type="similarity">
    <text evidence="1">Belongs to the short-chain dehydrogenases/reductases (SDR) family.</text>
</comment>
<evidence type="ECO:0000256" key="20">
    <source>
        <dbReference type="ARBA" id="ARBA00049151"/>
    </source>
</evidence>
<comment type="catalytic activity">
    <reaction evidence="9">
        <text>prostaglandin E1 + NAD(+) = 15-oxoprostaglandin E1 + NADH + H(+)</text>
        <dbReference type="Rhea" id="RHEA:16477"/>
        <dbReference type="ChEBI" id="CHEBI:15378"/>
        <dbReference type="ChEBI" id="CHEBI:57397"/>
        <dbReference type="ChEBI" id="CHEBI:57401"/>
        <dbReference type="ChEBI" id="CHEBI:57540"/>
        <dbReference type="ChEBI" id="CHEBI:57945"/>
    </reaction>
    <physiologicalReaction direction="left-to-right" evidence="9">
        <dbReference type="Rhea" id="RHEA:16478"/>
    </physiologicalReaction>
</comment>
<dbReference type="InterPro" id="IPR036291">
    <property type="entry name" value="NAD(P)-bd_dom_sf"/>
</dbReference>
<proteinExistence type="inferred from homology"/>
<comment type="catalytic activity">
    <reaction evidence="21">
        <text>resolvin E1 + NAD(+) = 18-oxo-resolvin E1 + NADH + H(+)</text>
        <dbReference type="Rhea" id="RHEA:49244"/>
        <dbReference type="ChEBI" id="CHEBI:15378"/>
        <dbReference type="ChEBI" id="CHEBI:57540"/>
        <dbReference type="ChEBI" id="CHEBI:57945"/>
        <dbReference type="ChEBI" id="CHEBI:91000"/>
        <dbReference type="ChEBI" id="CHEBI:91001"/>
    </reaction>
    <physiologicalReaction direction="left-to-right" evidence="21">
        <dbReference type="Rhea" id="RHEA:49245"/>
    </physiologicalReaction>
</comment>
<evidence type="ECO:0000313" key="24">
    <source>
        <dbReference type="Proteomes" id="UP000002358"/>
    </source>
</evidence>
<evidence type="ECO:0000256" key="13">
    <source>
        <dbReference type="ARBA" id="ARBA00048144"/>
    </source>
</evidence>
<comment type="function">
    <text evidence="8">Catalyzes the NAD-dependent dehydrogenation (oxidation) of a broad array of hydroxylated polyunsaturated fatty acids (mainly eicosanoids and docosanoids, including prostaglandins, lipoxins and resolvins), yielding their corresponding keto (oxo) metabolites. Decreases the levels of the pro-proliferative prostaglandins such as prostaglandin E2 (whose activity is increased in cancer because of an increase in the expression of cyclooxygenase 2) and generates oxo-fatty acid products that can profoundly influence cell function by abrogating pro-inflammatory cytokine expression. Converts resolvins E1, D1 and D2 to their oxo products, which represents a mode of resolvin inactivation. Resolvin E1 plays important roles during the resolution phase of acute inflammation, while resolvins D1 and D2 have a unique role in obesity-induced adipose inflammation.</text>
</comment>
<dbReference type="KEGG" id="nvi:116738555"/>
<comment type="catalytic activity">
    <reaction evidence="20">
        <text>(15S)-hydroxy-(5Z,8Z,11Z,13E)-eicosatetraenoate + NAD(+) = 15-oxo-(5Z,8Z,11Z,13E)-eicosatetraenoate + NADH + H(+)</text>
        <dbReference type="Rhea" id="RHEA:23260"/>
        <dbReference type="ChEBI" id="CHEBI:15378"/>
        <dbReference type="ChEBI" id="CHEBI:57409"/>
        <dbReference type="ChEBI" id="CHEBI:57410"/>
        <dbReference type="ChEBI" id="CHEBI:57540"/>
        <dbReference type="ChEBI" id="CHEBI:57945"/>
        <dbReference type="EC" id="1.1.1.232"/>
    </reaction>
    <physiologicalReaction direction="left-to-right" evidence="20">
        <dbReference type="Rhea" id="RHEA:23261"/>
    </physiologicalReaction>
</comment>
<comment type="catalytic activity">
    <reaction evidence="14">
        <text>resolvin D1 + NAD(+) = 17-oxoresolvin D1 + NADH + H(+)</text>
        <dbReference type="Rhea" id="RHEA:50128"/>
        <dbReference type="ChEBI" id="CHEBI:15378"/>
        <dbReference type="ChEBI" id="CHEBI:57540"/>
        <dbReference type="ChEBI" id="CHEBI:57945"/>
        <dbReference type="ChEBI" id="CHEBI:132079"/>
        <dbReference type="ChEBI" id="CHEBI:132081"/>
    </reaction>
    <physiologicalReaction direction="left-to-right" evidence="14">
        <dbReference type="Rhea" id="RHEA:50129"/>
    </physiologicalReaction>
</comment>
<dbReference type="GO" id="GO:0016404">
    <property type="term" value="F:15-hydroxyprostaglandin dehydrogenase (NAD+) activity"/>
    <property type="evidence" value="ECO:0007669"/>
    <property type="project" value="UniProtKB-EC"/>
</dbReference>
<feature type="transmembrane region" description="Helical" evidence="22">
    <location>
        <begin position="12"/>
        <end position="32"/>
    </location>
</feature>
<evidence type="ECO:0000256" key="1">
    <source>
        <dbReference type="ARBA" id="ARBA00006484"/>
    </source>
</evidence>
<comment type="catalytic activity">
    <reaction evidence="19">
        <text>resolvin D2 + NAD(+) = 16-oxoresolvin D2 + NADH + H(+)</text>
        <dbReference type="Rhea" id="RHEA:53588"/>
        <dbReference type="ChEBI" id="CHEBI:15378"/>
        <dbReference type="ChEBI" id="CHEBI:57540"/>
        <dbReference type="ChEBI" id="CHEBI:57945"/>
        <dbReference type="ChEBI" id="CHEBI:133367"/>
        <dbReference type="ChEBI" id="CHEBI:137498"/>
    </reaction>
    <physiologicalReaction direction="left-to-right" evidence="19">
        <dbReference type="Rhea" id="RHEA:53589"/>
    </physiologicalReaction>
</comment>
<dbReference type="EnsemblMetazoa" id="XM_032598828">
    <property type="protein sequence ID" value="XP_032454719"/>
    <property type="gene ID" value="LOC116738555"/>
</dbReference>
<comment type="catalytic activity">
    <reaction evidence="17">
        <text>prostaglandin A1 + NAD(+) = 15-oxo-prostaglandin A1 + NADH + H(+)</text>
        <dbReference type="Rhea" id="RHEA:41263"/>
        <dbReference type="ChEBI" id="CHEBI:15378"/>
        <dbReference type="ChEBI" id="CHEBI:57398"/>
        <dbReference type="ChEBI" id="CHEBI:57540"/>
        <dbReference type="ChEBI" id="CHEBI:57945"/>
        <dbReference type="ChEBI" id="CHEBI:85072"/>
    </reaction>
    <physiologicalReaction direction="left-to-right" evidence="17">
        <dbReference type="Rhea" id="RHEA:41264"/>
    </physiologicalReaction>
</comment>
<keyword evidence="2" id="KW-0560">Oxidoreductase</keyword>
<dbReference type="EC" id="1.1.1.232" evidence="4"/>
<keyword evidence="22" id="KW-0812">Transmembrane</keyword>
<evidence type="ECO:0000256" key="15">
    <source>
        <dbReference type="ARBA" id="ARBA00048393"/>
    </source>
</evidence>
<comment type="catalytic activity">
    <reaction evidence="11">
        <text>14-hydroxy-(4Z,7Z,10Z,12E,16Z,19Z)-docosahexaenoate + NAD(+) = 14-oxo-(4Z,7Z,10Z,12E,16Z,19Z)-docosahexaenoate + NADH + H(+)</text>
        <dbReference type="Rhea" id="RHEA:48952"/>
        <dbReference type="ChEBI" id="CHEBI:15378"/>
        <dbReference type="ChEBI" id="CHEBI:57540"/>
        <dbReference type="ChEBI" id="CHEBI:57945"/>
        <dbReference type="ChEBI" id="CHEBI:90866"/>
        <dbReference type="ChEBI" id="CHEBI:90867"/>
    </reaction>
    <physiologicalReaction direction="left-to-right" evidence="11">
        <dbReference type="Rhea" id="RHEA:48953"/>
    </physiologicalReaction>
</comment>
<dbReference type="EC" id="1.1.1.141" evidence="3"/>